<dbReference type="OrthoDB" id="9945848at2759"/>
<gene>
    <name evidence="3" type="primary">CUNH6orf132</name>
</gene>
<feature type="region of interest" description="Disordered" evidence="1">
    <location>
        <begin position="183"/>
        <end position="451"/>
    </location>
</feature>
<evidence type="ECO:0000313" key="3">
    <source>
        <dbReference type="RefSeq" id="XP_007934507.1"/>
    </source>
</evidence>
<dbReference type="PANTHER" id="PTHR35077">
    <property type="entry name" value="SIMILAR TO AI661453 PROTEIN"/>
    <property type="match status" value="1"/>
</dbReference>
<feature type="compositionally biased region" description="Low complexity" evidence="1">
    <location>
        <begin position="126"/>
        <end position="139"/>
    </location>
</feature>
<evidence type="ECO:0000313" key="2">
    <source>
        <dbReference type="Proteomes" id="UP000694850"/>
    </source>
</evidence>
<feature type="compositionally biased region" description="Basic and acidic residues" evidence="1">
    <location>
        <begin position="618"/>
        <end position="629"/>
    </location>
</feature>
<feature type="compositionally biased region" description="Polar residues" evidence="1">
    <location>
        <begin position="228"/>
        <end position="243"/>
    </location>
</feature>
<dbReference type="PANTHER" id="PTHR35077:SF2">
    <property type="entry name" value="SIMILAR TO AI661453 PROTEIN"/>
    <property type="match status" value="1"/>
</dbReference>
<dbReference type="RefSeq" id="XP_007934507.1">
    <property type="nucleotide sequence ID" value="XM_007936316.1"/>
</dbReference>
<evidence type="ECO:0000256" key="1">
    <source>
        <dbReference type="SAM" id="MobiDB-lite"/>
    </source>
</evidence>
<feature type="compositionally biased region" description="Polar residues" evidence="1">
    <location>
        <begin position="603"/>
        <end position="615"/>
    </location>
</feature>
<sequence length="894" mass="94856">MKKNQTVQGTFSKLFGKKHGSPTTTSLYATNPPWIFTQEAPEQGTRDFDGIYYGENRFDTVSESGTATLKARPRVRPLLTFLPLNAQENQGLAVPTPSVPEDFADKDVTALPPAAPPLPSAEKATPPLAKLAKSSKSSSPPKPKLPSPEDTASSAPIDWRDPSQMEKLRNELAAYLCGSRREDRLLNHRPDPAVASQDKKGPSLPAKEAPLSLPGKEVSPSVPEKSPHNSSSLPEKRATTNLTLPPVDYIAQDSQTPSVQQIRAELEARLSSSSEKEAKPNLRSMVPKPLPERNRIFENGAGNGKFSKPMAKNLPPVSVKPLPTRQLQPTCGPATPPKVTPGPATPPKVTPGPATPPKATPGSATPPKATPGPATPPKATPGPSIDITLHATSSQQMAEKDLVPPGQGEKPVESQDLGVPSQPETKRPTSEASKLPTQGVSSSPAYPPKTSSVQDEALYLYKPHCSQNSPSREVAVVMPNLARGEITGSGEPIEVKKPQGLLAKPPVSAPPADELLRHPVTGEVVEQGSPMALLLAARQRAQKGRLGGAALGRGRLSLPGSLRGHSSPPGTGSDSRLYKEGQVNSFTVVPKLSKETTKDPQLVLSTQPTVLSQWKPQPCKDPDGKEPSCWHKWTKAEPQASMAREKSAPFNHPQGCPLPKSFSSPSSPSHKREEEFSFEVIPPPPEFSNDPDPPAPTLQYPRHPGSSPRNNFSDLGQPRDVSSAASVARGFSHFPPGALSAEAGGLDRFSAGGRSLIKKRLYVGEHHRSPGVPHGGTGRSLSSPNCFGPQPGGPFGASGGPEKRRVNSVSRAPPSGLPGRRTSLESTRGAHYAGNSGETKYKAPSGDYGFAPAASRSTHRAPQYSSPVNTFTVRPGTRQPISFAYPGGHRKATS</sequence>
<feature type="compositionally biased region" description="Polar residues" evidence="1">
    <location>
        <begin position="1"/>
        <end position="11"/>
    </location>
</feature>
<name>A0A8B6ZHC9_ORYAF</name>
<proteinExistence type="predicted"/>
<feature type="compositionally biased region" description="Polar residues" evidence="1">
    <location>
        <begin position="863"/>
        <end position="872"/>
    </location>
</feature>
<feature type="compositionally biased region" description="Basic and acidic residues" evidence="1">
    <location>
        <begin position="264"/>
        <end position="280"/>
    </location>
</feature>
<reference evidence="3" key="1">
    <citation type="submission" date="2025-08" db="UniProtKB">
        <authorList>
            <consortium name="RefSeq"/>
        </authorList>
    </citation>
    <scope>IDENTIFICATION</scope>
</reference>
<feature type="compositionally biased region" description="Low complexity" evidence="1">
    <location>
        <begin position="552"/>
        <end position="570"/>
    </location>
</feature>
<feature type="region of interest" description="Disordered" evidence="1">
    <location>
        <begin position="485"/>
        <end position="514"/>
    </location>
</feature>
<feature type="compositionally biased region" description="Pro residues" evidence="1">
    <location>
        <begin position="681"/>
        <end position="696"/>
    </location>
</feature>
<feature type="compositionally biased region" description="Pro residues" evidence="1">
    <location>
        <begin position="368"/>
        <end position="380"/>
    </location>
</feature>
<keyword evidence="2" id="KW-1185">Reference proteome</keyword>
<feature type="compositionally biased region" description="Low complexity" evidence="1">
    <location>
        <begin position="657"/>
        <end position="668"/>
    </location>
</feature>
<feature type="region of interest" description="Disordered" evidence="1">
    <location>
        <begin position="542"/>
        <end position="749"/>
    </location>
</feature>
<feature type="region of interest" description="Disordered" evidence="1">
    <location>
        <begin position="766"/>
        <end position="894"/>
    </location>
</feature>
<feature type="compositionally biased region" description="Pro residues" evidence="1">
    <location>
        <begin position="334"/>
        <end position="359"/>
    </location>
</feature>
<feature type="region of interest" description="Disordered" evidence="1">
    <location>
        <begin position="1"/>
        <end position="29"/>
    </location>
</feature>
<organism evidence="2 3">
    <name type="scientific">Orycteropus afer afer</name>
    <dbReference type="NCBI Taxonomy" id="1230840"/>
    <lineage>
        <taxon>Eukaryota</taxon>
        <taxon>Metazoa</taxon>
        <taxon>Chordata</taxon>
        <taxon>Craniata</taxon>
        <taxon>Vertebrata</taxon>
        <taxon>Euteleostomi</taxon>
        <taxon>Mammalia</taxon>
        <taxon>Eutheria</taxon>
        <taxon>Afrotheria</taxon>
        <taxon>Tubulidentata</taxon>
        <taxon>Orycteropodidae</taxon>
        <taxon>Orycteropus</taxon>
    </lineage>
</organism>
<feature type="compositionally biased region" description="Polar residues" evidence="1">
    <location>
        <begin position="252"/>
        <end position="261"/>
    </location>
</feature>
<dbReference type="AlphaFoldDB" id="A0A8B6ZHC9"/>
<accession>A0A8B6ZHC9</accession>
<protein>
    <submittedName>
        <fullName evidence="3">Uncharacterized protein C6orf132 homolog</fullName>
    </submittedName>
</protein>
<dbReference type="Proteomes" id="UP000694850">
    <property type="component" value="Unplaced"/>
</dbReference>
<feature type="compositionally biased region" description="Basic and acidic residues" evidence="1">
    <location>
        <begin position="183"/>
        <end position="201"/>
    </location>
</feature>
<feature type="region of interest" description="Disordered" evidence="1">
    <location>
        <begin position="91"/>
        <end position="165"/>
    </location>
</feature>
<feature type="compositionally biased region" description="Polar residues" evidence="1">
    <location>
        <begin position="430"/>
        <end position="451"/>
    </location>
</feature>